<dbReference type="Pfam" id="PF02133">
    <property type="entry name" value="Transp_cyt_pur"/>
    <property type="match status" value="1"/>
</dbReference>
<keyword evidence="6 7" id="KW-0472">Membrane</keyword>
<evidence type="ECO:0000313" key="8">
    <source>
        <dbReference type="EMBL" id="KAG0651209.1"/>
    </source>
</evidence>
<proteinExistence type="inferred from homology"/>
<gene>
    <name evidence="8" type="ORF">D0Z07_2104</name>
</gene>
<feature type="transmembrane region" description="Helical" evidence="7">
    <location>
        <begin position="129"/>
        <end position="147"/>
    </location>
</feature>
<comment type="caution">
    <text evidence="8">The sequence shown here is derived from an EMBL/GenBank/DDBJ whole genome shotgun (WGS) entry which is preliminary data.</text>
</comment>
<dbReference type="InterPro" id="IPR001248">
    <property type="entry name" value="Pur-cyt_permease"/>
</dbReference>
<dbReference type="GO" id="GO:0005886">
    <property type="term" value="C:plasma membrane"/>
    <property type="evidence" value="ECO:0007669"/>
    <property type="project" value="TreeGrafter"/>
</dbReference>
<comment type="similarity">
    <text evidence="2">Belongs to the purine-cytosine permease (2.A.39) family.</text>
</comment>
<feature type="transmembrane region" description="Helical" evidence="7">
    <location>
        <begin position="88"/>
        <end position="108"/>
    </location>
</feature>
<feature type="transmembrane region" description="Helical" evidence="7">
    <location>
        <begin position="290"/>
        <end position="310"/>
    </location>
</feature>
<dbReference type="OrthoDB" id="2116389at2759"/>
<organism evidence="8 9">
    <name type="scientific">Hyphodiscus hymeniophilus</name>
    <dbReference type="NCBI Taxonomy" id="353542"/>
    <lineage>
        <taxon>Eukaryota</taxon>
        <taxon>Fungi</taxon>
        <taxon>Dikarya</taxon>
        <taxon>Ascomycota</taxon>
        <taxon>Pezizomycotina</taxon>
        <taxon>Leotiomycetes</taxon>
        <taxon>Helotiales</taxon>
        <taxon>Hyphodiscaceae</taxon>
        <taxon>Hyphodiscus</taxon>
    </lineage>
</organism>
<dbReference type="InterPro" id="IPR026030">
    <property type="entry name" value="Pur-cyt_permease_Fcy2/21/22"/>
</dbReference>
<sequence length="402" mass="44213">MTSAKEQAQHLDLEKVFEPSTLPGTAVVTPTDTVRSNADVLSEPGEVLPSNNKWLLFSSRIEQVLGLESRGIHRVKSHEQTAETTLSFMQILVIFAWLPQFAVLLILFGTAGPKFDVYWQSVGDSATIAGHRISFFSVCLSSAVTYAPSAADYTVYCDPRIVSRWKAFWAVLLGLTLSFVATFVLGVGLASGLQNDPLWAAAGAGSGALVVAGFDSLGNFVKFCSVIVALGLISNMVPEIYSSGINFQILGRYPAIVPRPGYRPRFVWNTIGLFVVAVCALAGRNHLAQIFTNFLALMGYWISIWIAITLEDQFIFRRRMRPEYIWSDWDKQEKLPIGLAALAAFCIGWAGAVLCMAQFYFVGPLAKLIGRDGGDMGTYVGFCMAGIVYPPLRYWELKKFGR</sequence>
<reference evidence="8" key="1">
    <citation type="submission" date="2019-07" db="EMBL/GenBank/DDBJ databases">
        <title>Hyphodiscus hymeniophilus genome sequencing and assembly.</title>
        <authorList>
            <person name="Kramer G."/>
            <person name="Nodwell J."/>
        </authorList>
    </citation>
    <scope>NUCLEOTIDE SEQUENCE</scope>
    <source>
        <strain evidence="8">ATCC 34498</strain>
    </source>
</reference>
<dbReference type="PANTHER" id="PTHR31806">
    <property type="entry name" value="PURINE-CYTOSINE PERMEASE FCY2-RELATED"/>
    <property type="match status" value="1"/>
</dbReference>
<feature type="transmembrane region" description="Helical" evidence="7">
    <location>
        <begin position="266"/>
        <end position="284"/>
    </location>
</feature>
<evidence type="ECO:0000256" key="6">
    <source>
        <dbReference type="ARBA" id="ARBA00023136"/>
    </source>
</evidence>
<feature type="transmembrane region" description="Helical" evidence="7">
    <location>
        <begin position="220"/>
        <end position="237"/>
    </location>
</feature>
<dbReference type="EMBL" id="VNKQ01000004">
    <property type="protein sequence ID" value="KAG0651209.1"/>
    <property type="molecule type" value="Genomic_DNA"/>
</dbReference>
<comment type="subcellular location">
    <subcellularLocation>
        <location evidence="1">Membrane</location>
        <topology evidence="1">Multi-pass membrane protein</topology>
    </subcellularLocation>
</comment>
<feature type="transmembrane region" description="Helical" evidence="7">
    <location>
        <begin position="167"/>
        <end position="190"/>
    </location>
</feature>
<feature type="transmembrane region" description="Helical" evidence="7">
    <location>
        <begin position="376"/>
        <end position="395"/>
    </location>
</feature>
<evidence type="ECO:0000256" key="2">
    <source>
        <dbReference type="ARBA" id="ARBA00008974"/>
    </source>
</evidence>
<accession>A0A9P7AZM1</accession>
<keyword evidence="4 7" id="KW-0812">Transmembrane</keyword>
<evidence type="ECO:0000256" key="7">
    <source>
        <dbReference type="SAM" id="Phobius"/>
    </source>
</evidence>
<keyword evidence="3" id="KW-0813">Transport</keyword>
<keyword evidence="9" id="KW-1185">Reference proteome</keyword>
<name>A0A9P7AZM1_9HELO</name>
<dbReference type="Proteomes" id="UP000785200">
    <property type="component" value="Unassembled WGS sequence"/>
</dbReference>
<evidence type="ECO:0000256" key="3">
    <source>
        <dbReference type="ARBA" id="ARBA00022448"/>
    </source>
</evidence>
<feature type="transmembrane region" description="Helical" evidence="7">
    <location>
        <begin position="337"/>
        <end position="361"/>
    </location>
</feature>
<evidence type="ECO:0000256" key="5">
    <source>
        <dbReference type="ARBA" id="ARBA00022989"/>
    </source>
</evidence>
<dbReference type="PANTHER" id="PTHR31806:SF8">
    <property type="entry name" value="TRANSPORTER, PUTATIVE (AFU_ORTHOLOGUE AFUA_2G03000)-RELATED"/>
    <property type="match status" value="1"/>
</dbReference>
<evidence type="ECO:0000256" key="4">
    <source>
        <dbReference type="ARBA" id="ARBA00022692"/>
    </source>
</evidence>
<keyword evidence="5 7" id="KW-1133">Transmembrane helix</keyword>
<dbReference type="GO" id="GO:0000329">
    <property type="term" value="C:fungal-type vacuole membrane"/>
    <property type="evidence" value="ECO:0007669"/>
    <property type="project" value="TreeGrafter"/>
</dbReference>
<protein>
    <submittedName>
        <fullName evidence="8">Purine-cytosine permease fcyB</fullName>
    </submittedName>
</protein>
<dbReference type="Gene3D" id="1.10.4160.10">
    <property type="entry name" value="Hydantoin permease"/>
    <property type="match status" value="1"/>
</dbReference>
<evidence type="ECO:0000313" key="9">
    <source>
        <dbReference type="Proteomes" id="UP000785200"/>
    </source>
</evidence>
<evidence type="ECO:0000256" key="1">
    <source>
        <dbReference type="ARBA" id="ARBA00004141"/>
    </source>
</evidence>
<dbReference type="AlphaFoldDB" id="A0A9P7AZM1"/>
<dbReference type="GO" id="GO:0022857">
    <property type="term" value="F:transmembrane transporter activity"/>
    <property type="evidence" value="ECO:0007669"/>
    <property type="project" value="InterPro"/>
</dbReference>